<evidence type="ECO:0000313" key="2">
    <source>
        <dbReference type="EMBL" id="BCM26086.1"/>
    </source>
</evidence>
<dbReference type="Pfam" id="PF09900">
    <property type="entry name" value="DUF2127"/>
    <property type="match status" value="1"/>
</dbReference>
<keyword evidence="3" id="KW-1185">Reference proteome</keyword>
<accession>A0A8D5GD37</accession>
<protein>
    <submittedName>
        <fullName evidence="2">Membrane protein</fullName>
    </submittedName>
</protein>
<keyword evidence="1" id="KW-1133">Transmembrane helix</keyword>
<dbReference type="KEGG" id="mpau:ZMTM_23450"/>
<evidence type="ECO:0000313" key="3">
    <source>
        <dbReference type="Proteomes" id="UP000826722"/>
    </source>
</evidence>
<sequence>MNKPNLKQSSLRSVALFEGAKGLLVLLTTLALFRYIHADWQAMADKIVRHFHLDPTGKYPHILLTMAANITQPKILALGAGAIAYVAIRFAEAYGLWHNRRWAIILGIVSSGIYLPFEINELIARQSLLSMLILTLNIVVIIVLWLGRPKKL</sequence>
<dbReference type="EMBL" id="AP024110">
    <property type="protein sequence ID" value="BCM26086.1"/>
    <property type="molecule type" value="Genomic_DNA"/>
</dbReference>
<gene>
    <name evidence="2" type="ORF">ZMTM_23450</name>
</gene>
<proteinExistence type="predicted"/>
<dbReference type="RefSeq" id="WP_221764109.1">
    <property type="nucleotide sequence ID" value="NZ_AP024110.1"/>
</dbReference>
<feature type="transmembrane region" description="Helical" evidence="1">
    <location>
        <begin position="62"/>
        <end position="88"/>
    </location>
</feature>
<name>A0A8D5GD37_9PROT</name>
<organism evidence="2 3">
    <name type="scientific">Methyloradius palustris</name>
    <dbReference type="NCBI Taxonomy" id="2778876"/>
    <lineage>
        <taxon>Bacteria</taxon>
        <taxon>Pseudomonadati</taxon>
        <taxon>Pseudomonadota</taxon>
        <taxon>Betaproteobacteria</taxon>
        <taxon>Nitrosomonadales</taxon>
        <taxon>Methylophilaceae</taxon>
        <taxon>Methyloradius</taxon>
    </lineage>
</organism>
<reference evidence="2" key="1">
    <citation type="journal article" date="2021" name="Arch. Microbiol.">
        <title>Methyloradius palustris gen. nov., sp. nov., a methanol-oxidizing bacterium isolated from snow.</title>
        <authorList>
            <person name="Miyadera T."/>
            <person name="Kojima H."/>
            <person name="Fukui M."/>
        </authorList>
    </citation>
    <scope>NUCLEOTIDE SEQUENCE</scope>
    <source>
        <strain evidence="2">Zm11</strain>
    </source>
</reference>
<feature type="transmembrane region" description="Helical" evidence="1">
    <location>
        <begin position="100"/>
        <end position="117"/>
    </location>
</feature>
<feature type="transmembrane region" description="Helical" evidence="1">
    <location>
        <begin position="123"/>
        <end position="146"/>
    </location>
</feature>
<dbReference type="InterPro" id="IPR021125">
    <property type="entry name" value="DUF2127"/>
</dbReference>
<keyword evidence="1" id="KW-0812">Transmembrane</keyword>
<dbReference type="AlphaFoldDB" id="A0A8D5GD37"/>
<keyword evidence="1" id="KW-0472">Membrane</keyword>
<dbReference type="Proteomes" id="UP000826722">
    <property type="component" value="Chromosome"/>
</dbReference>
<evidence type="ECO:0000256" key="1">
    <source>
        <dbReference type="SAM" id="Phobius"/>
    </source>
</evidence>